<evidence type="ECO:0000256" key="1">
    <source>
        <dbReference type="SAM" id="Phobius"/>
    </source>
</evidence>
<protein>
    <submittedName>
        <fullName evidence="2">Uncharacterized protein</fullName>
    </submittedName>
</protein>
<sequence>MHEMNAGIWLTFVTPIFLVSALYFTLSFLLHLKSDNIRLMTQSKWGAVISLAIALIVPAIYQIVVYYQVMSY</sequence>
<dbReference type="Proteomes" id="UP000196594">
    <property type="component" value="Unassembled WGS sequence"/>
</dbReference>
<proteinExistence type="predicted"/>
<keyword evidence="3" id="KW-1185">Reference proteome</keyword>
<organism evidence="2 3">
    <name type="scientific">Solibacillus kalamii</name>
    <dbReference type="NCBI Taxonomy" id="1748298"/>
    <lineage>
        <taxon>Bacteria</taxon>
        <taxon>Bacillati</taxon>
        <taxon>Bacillota</taxon>
        <taxon>Bacilli</taxon>
        <taxon>Bacillales</taxon>
        <taxon>Caryophanaceae</taxon>
        <taxon>Solibacillus</taxon>
    </lineage>
</organism>
<reference evidence="2 3" key="1">
    <citation type="journal article" date="2017" name="Int. J. Syst. Evol. Microbiol.">
        <title>Solibacillus kalamii sp. nov., isolated from a high-efficiency particulate arrestance filter system used in the International Space Station.</title>
        <authorList>
            <person name="Checinska Sielaff A."/>
            <person name="Kumar R.M."/>
            <person name="Pal D."/>
            <person name="Mayilraj S."/>
            <person name="Venkateswaran K."/>
        </authorList>
    </citation>
    <scope>NUCLEOTIDE SEQUENCE [LARGE SCALE GENOMIC DNA]</scope>
    <source>
        <strain evidence="2 3">ISSFR-015</strain>
    </source>
</reference>
<keyword evidence="1" id="KW-0812">Transmembrane</keyword>
<feature type="transmembrane region" description="Helical" evidence="1">
    <location>
        <begin position="47"/>
        <end position="69"/>
    </location>
</feature>
<name>A0ABX3ZIF4_9BACL</name>
<accession>A0ABX3ZIF4</accession>
<evidence type="ECO:0000313" key="3">
    <source>
        <dbReference type="Proteomes" id="UP000196594"/>
    </source>
</evidence>
<dbReference type="EMBL" id="NHNT01000003">
    <property type="protein sequence ID" value="OUZ39504.1"/>
    <property type="molecule type" value="Genomic_DNA"/>
</dbReference>
<comment type="caution">
    <text evidence="2">The sequence shown here is derived from an EMBL/GenBank/DDBJ whole genome shotgun (WGS) entry which is preliminary data.</text>
</comment>
<keyword evidence="1" id="KW-1133">Transmembrane helix</keyword>
<evidence type="ECO:0000313" key="2">
    <source>
        <dbReference type="EMBL" id="OUZ39504.1"/>
    </source>
</evidence>
<keyword evidence="1" id="KW-0472">Membrane</keyword>
<dbReference type="RefSeq" id="WP_087616819.1">
    <property type="nucleotide sequence ID" value="NZ_JAFBEY010000001.1"/>
</dbReference>
<feature type="transmembrane region" description="Helical" evidence="1">
    <location>
        <begin position="6"/>
        <end position="26"/>
    </location>
</feature>
<gene>
    <name evidence="2" type="ORF">CBM15_07545</name>
</gene>